<evidence type="ECO:0000256" key="1">
    <source>
        <dbReference type="SAM" id="MobiDB-lite"/>
    </source>
</evidence>
<feature type="compositionally biased region" description="Low complexity" evidence="1">
    <location>
        <begin position="711"/>
        <end position="720"/>
    </location>
</feature>
<feature type="compositionally biased region" description="Acidic residues" evidence="1">
    <location>
        <begin position="721"/>
        <end position="754"/>
    </location>
</feature>
<sequence>MIVSKLLLNGDKLNLLAAYPALTPIIAQSWPINQTIESACVLKDPRVEIAYLNGCVPRFHSARYSNSKFCDLFVPQPKVLGVHHDTLTLSGFKEINEHHIILLEALEWTKTSISKLVIESNNFEVAEYFVMHLKTPSIKISNEPYDCIDYKTLQLSELVEKYPKLFKCEELDIHGEIVGNVNDLVKNFAKFTPIIKFGRMDSYYNSAFATVFDVASFLKKLKDGAKWEENNEGIDSLDRLKRWAFHIYYDAYSAKNSARKRRKYDEDMLHKFMMIDDSNVTWHHGDTSNNRIYQHTSFQLEVSTCDRRFNLIVHESNRRAVLREKNEQSLSSSISDSYWKMLPTEMQIEIISKLQHNSCRLNLLVAYPGLLSQVLQTWRFSSENLSKCVLADPQIELEYDACKKIFYSVGYTQGRYCELKTPDPKLFGEQIQSLNIIGCQDFDQTHAGLLKAFTQTNTTVKKLSMESSGYNIVHEYVKELKPRNIYINLYSELEDEDDIVNNMSLAKLWNFYPHILDCDKLVVDGPITSDYDSLLKIFVHFPAKMVLGQSTGIFDRSFIAVAEMDRFLKYLTSKNWEVNNLEMMALERMTNWIFHLNCNKTGGEYEPPSKKRKCDKCNGHLLHQKLKVNEDDVKLIHKNNTCQLLSYPLKITSGDKVIHITVYEEFSQNNCHRVIQLTSSTTRRIDSDGASSISNGSCRCVPPLDSDSDSEGSSSSSSDDGLSDDDGDANDTTDSEEDELDDYGEISFSEGEDE</sequence>
<dbReference type="Proteomes" id="UP000218231">
    <property type="component" value="Unassembled WGS sequence"/>
</dbReference>
<keyword evidence="3" id="KW-1185">Reference proteome</keyword>
<comment type="caution">
    <text evidence="2">The sequence shown here is derived from an EMBL/GenBank/DDBJ whole genome shotgun (WGS) entry which is preliminary data.</text>
</comment>
<accession>A0A2A2J5N7</accession>
<organism evidence="2 3">
    <name type="scientific">Diploscapter pachys</name>
    <dbReference type="NCBI Taxonomy" id="2018661"/>
    <lineage>
        <taxon>Eukaryota</taxon>
        <taxon>Metazoa</taxon>
        <taxon>Ecdysozoa</taxon>
        <taxon>Nematoda</taxon>
        <taxon>Chromadorea</taxon>
        <taxon>Rhabditida</taxon>
        <taxon>Rhabditina</taxon>
        <taxon>Rhabditomorpha</taxon>
        <taxon>Rhabditoidea</taxon>
        <taxon>Rhabditidae</taxon>
        <taxon>Diploscapter</taxon>
    </lineage>
</organism>
<dbReference type="AlphaFoldDB" id="A0A2A2J5N7"/>
<dbReference type="EMBL" id="LIAE01010678">
    <property type="protein sequence ID" value="PAV56802.1"/>
    <property type="molecule type" value="Genomic_DNA"/>
</dbReference>
<evidence type="ECO:0000313" key="3">
    <source>
        <dbReference type="Proteomes" id="UP000218231"/>
    </source>
</evidence>
<gene>
    <name evidence="2" type="ORF">WR25_09623</name>
</gene>
<feature type="region of interest" description="Disordered" evidence="1">
    <location>
        <begin position="685"/>
        <end position="754"/>
    </location>
</feature>
<name>A0A2A2J5N7_9BILA</name>
<proteinExistence type="predicted"/>
<reference evidence="2 3" key="1">
    <citation type="journal article" date="2017" name="Curr. Biol.">
        <title>Genome architecture and evolution of a unichromosomal asexual nematode.</title>
        <authorList>
            <person name="Fradin H."/>
            <person name="Zegar C."/>
            <person name="Gutwein M."/>
            <person name="Lucas J."/>
            <person name="Kovtun M."/>
            <person name="Corcoran D."/>
            <person name="Baugh L.R."/>
            <person name="Kiontke K."/>
            <person name="Gunsalus K."/>
            <person name="Fitch D.H."/>
            <person name="Piano F."/>
        </authorList>
    </citation>
    <scope>NUCLEOTIDE SEQUENCE [LARGE SCALE GENOMIC DNA]</scope>
    <source>
        <strain evidence="2">PF1309</strain>
    </source>
</reference>
<protein>
    <submittedName>
        <fullName evidence="2">Uncharacterized protein</fullName>
    </submittedName>
</protein>
<evidence type="ECO:0000313" key="2">
    <source>
        <dbReference type="EMBL" id="PAV56802.1"/>
    </source>
</evidence>